<proteinExistence type="predicted"/>
<gene>
    <name evidence="2" type="ORF">RxyAA322_26670</name>
</gene>
<evidence type="ECO:0000313" key="2">
    <source>
        <dbReference type="EMBL" id="BBL80813.1"/>
    </source>
</evidence>
<feature type="compositionally biased region" description="Basic and acidic residues" evidence="1">
    <location>
        <begin position="49"/>
        <end position="58"/>
    </location>
</feature>
<accession>A0A510HPJ8</accession>
<sequence length="120" mass="13368">MASRRNRPVDEDERRALPSLSRPGDQRGHPRHLAVGDGGLRGEGGDGGGEQRRPEDRREHHHRPDLRRNPRPEEEGEENRGERRPGQHEELDLAGLCPPRPSVPRIHPGLPPGLPGEQPG</sequence>
<keyword evidence="3" id="KW-1185">Reference proteome</keyword>
<feature type="compositionally biased region" description="Gly residues" evidence="1">
    <location>
        <begin position="36"/>
        <end position="48"/>
    </location>
</feature>
<name>A0A510HPJ8_9ACTN</name>
<reference evidence="2" key="1">
    <citation type="journal article" date="2019" name="Microbiol. Resour. Announc.">
        <title>Complete Genome Sequence of Rubrobacter xylanophilus Strain AA3-22, Isolated from Arima Onsen in Japan.</title>
        <authorList>
            <person name="Tomariguchi N."/>
            <person name="Miyazaki K."/>
        </authorList>
    </citation>
    <scope>NUCLEOTIDE SEQUENCE [LARGE SCALE GENOMIC DNA]</scope>
    <source>
        <strain evidence="2">AA3-22</strain>
    </source>
</reference>
<feature type="compositionally biased region" description="Basic and acidic residues" evidence="1">
    <location>
        <begin position="66"/>
        <end position="91"/>
    </location>
</feature>
<feature type="region of interest" description="Disordered" evidence="1">
    <location>
        <begin position="1"/>
        <end position="120"/>
    </location>
</feature>
<protein>
    <submittedName>
        <fullName evidence="2">Uncharacterized protein</fullName>
    </submittedName>
</protein>
<feature type="compositionally biased region" description="Basic and acidic residues" evidence="1">
    <location>
        <begin position="7"/>
        <end position="16"/>
    </location>
</feature>
<dbReference type="EMBL" id="AP019791">
    <property type="protein sequence ID" value="BBL80813.1"/>
    <property type="molecule type" value="Genomic_DNA"/>
</dbReference>
<dbReference type="Proteomes" id="UP000318065">
    <property type="component" value="Chromosome"/>
</dbReference>
<evidence type="ECO:0000313" key="3">
    <source>
        <dbReference type="Proteomes" id="UP000318065"/>
    </source>
</evidence>
<evidence type="ECO:0000256" key="1">
    <source>
        <dbReference type="SAM" id="MobiDB-lite"/>
    </source>
</evidence>
<organism evidence="2 3">
    <name type="scientific">Rubrobacter xylanophilus</name>
    <dbReference type="NCBI Taxonomy" id="49319"/>
    <lineage>
        <taxon>Bacteria</taxon>
        <taxon>Bacillati</taxon>
        <taxon>Actinomycetota</taxon>
        <taxon>Rubrobacteria</taxon>
        <taxon>Rubrobacterales</taxon>
        <taxon>Rubrobacteraceae</taxon>
        <taxon>Rubrobacter</taxon>
    </lineage>
</organism>
<dbReference type="AlphaFoldDB" id="A0A510HPJ8"/>